<sequence length="119" mass="12855">MGVIQEEPLSADPSADEGSPALKAAVFEALRAVQDPEIPVNLVDLGLIYQVLVRRDGLVQIEMTLTTPACPVATMLPGQVQNLVSLVPGVSVVLVDLVWDPPWTRERMTETARLELGLI</sequence>
<dbReference type="InterPro" id="IPR034904">
    <property type="entry name" value="FSCA_dom_sf"/>
</dbReference>
<dbReference type="Gene3D" id="3.30.300.130">
    <property type="entry name" value="Fe-S cluster assembly (FSCA)"/>
    <property type="match status" value="1"/>
</dbReference>
<accession>A0A560H036</accession>
<dbReference type="AlphaFoldDB" id="A0A560H036"/>
<dbReference type="RefSeq" id="WP_145734568.1">
    <property type="nucleotide sequence ID" value="NZ_VITR01000011.1"/>
</dbReference>
<evidence type="ECO:0000313" key="3">
    <source>
        <dbReference type="Proteomes" id="UP000315751"/>
    </source>
</evidence>
<dbReference type="Proteomes" id="UP000315751">
    <property type="component" value="Unassembled WGS sequence"/>
</dbReference>
<keyword evidence="3" id="KW-1185">Reference proteome</keyword>
<proteinExistence type="predicted"/>
<evidence type="ECO:0000259" key="1">
    <source>
        <dbReference type="Pfam" id="PF01883"/>
    </source>
</evidence>
<dbReference type="PANTHER" id="PTHR42831:SF1">
    <property type="entry name" value="FE-S PROTEIN MATURATION AUXILIARY FACTOR YITW"/>
    <property type="match status" value="1"/>
</dbReference>
<gene>
    <name evidence="2" type="ORF">FBZ90_111186</name>
</gene>
<comment type="caution">
    <text evidence="2">The sequence shown here is derived from an EMBL/GenBank/DDBJ whole genome shotgun (WGS) entry which is preliminary data.</text>
</comment>
<name>A0A560H036_9PROT</name>
<dbReference type="PANTHER" id="PTHR42831">
    <property type="entry name" value="FE-S PROTEIN MATURATION AUXILIARY FACTOR YITW"/>
    <property type="match status" value="1"/>
</dbReference>
<dbReference type="SUPFAM" id="SSF117916">
    <property type="entry name" value="Fe-S cluster assembly (FSCA) domain-like"/>
    <property type="match status" value="1"/>
</dbReference>
<protein>
    <submittedName>
        <fullName evidence="2">FeS assembly SUF system protein</fullName>
    </submittedName>
</protein>
<reference evidence="2 3" key="1">
    <citation type="submission" date="2019-06" db="EMBL/GenBank/DDBJ databases">
        <title>Genomic Encyclopedia of Type Strains, Phase IV (KMG-V): Genome sequencing to study the core and pangenomes of soil and plant-associated prokaryotes.</title>
        <authorList>
            <person name="Whitman W."/>
        </authorList>
    </citation>
    <scope>NUCLEOTIDE SEQUENCE [LARGE SCALE GENOMIC DNA]</scope>
    <source>
        <strain evidence="2 3">BR 11622</strain>
    </source>
</reference>
<dbReference type="Pfam" id="PF01883">
    <property type="entry name" value="FeS_assembly_P"/>
    <property type="match status" value="1"/>
</dbReference>
<evidence type="ECO:0000313" key="2">
    <source>
        <dbReference type="EMBL" id="TWB39189.1"/>
    </source>
</evidence>
<dbReference type="InterPro" id="IPR052339">
    <property type="entry name" value="Fe-S_Maturation_MIP18"/>
</dbReference>
<organism evidence="2 3">
    <name type="scientific">Nitrospirillum amazonense</name>
    <dbReference type="NCBI Taxonomy" id="28077"/>
    <lineage>
        <taxon>Bacteria</taxon>
        <taxon>Pseudomonadati</taxon>
        <taxon>Pseudomonadota</taxon>
        <taxon>Alphaproteobacteria</taxon>
        <taxon>Rhodospirillales</taxon>
        <taxon>Azospirillaceae</taxon>
        <taxon>Nitrospirillum</taxon>
    </lineage>
</organism>
<dbReference type="EMBL" id="VITR01000011">
    <property type="protein sequence ID" value="TWB39189.1"/>
    <property type="molecule type" value="Genomic_DNA"/>
</dbReference>
<dbReference type="OrthoDB" id="9805360at2"/>
<dbReference type="InterPro" id="IPR002744">
    <property type="entry name" value="MIP18-like"/>
</dbReference>
<feature type="domain" description="MIP18 family-like" evidence="1">
    <location>
        <begin position="23"/>
        <end position="95"/>
    </location>
</feature>